<feature type="transmembrane region" description="Helical" evidence="5">
    <location>
        <begin position="181"/>
        <end position="201"/>
    </location>
</feature>
<keyword evidence="8" id="KW-1185">Reference proteome</keyword>
<feature type="transmembrane region" description="Helical" evidence="5">
    <location>
        <begin position="316"/>
        <end position="336"/>
    </location>
</feature>
<keyword evidence="3 5" id="KW-1133">Transmembrane helix</keyword>
<reference evidence="7 8" key="1">
    <citation type="submission" date="2019-01" db="EMBL/GenBank/DDBJ databases">
        <title>Ktedonosporobacter rubrisoli SCAWS-G2.</title>
        <authorList>
            <person name="Huang Y."/>
            <person name="Yan B."/>
        </authorList>
    </citation>
    <scope>NUCLEOTIDE SEQUENCE [LARGE SCALE GENOMIC DNA]</scope>
    <source>
        <strain evidence="7 8">SCAWS-G2</strain>
    </source>
</reference>
<dbReference type="Gene3D" id="1.20.1250.20">
    <property type="entry name" value="MFS general substrate transporter like domains"/>
    <property type="match status" value="1"/>
</dbReference>
<dbReference type="EMBL" id="CP035758">
    <property type="protein sequence ID" value="QBD82241.1"/>
    <property type="molecule type" value="Genomic_DNA"/>
</dbReference>
<name>A0A4V0Z075_KTERU</name>
<dbReference type="CDD" id="cd17324">
    <property type="entry name" value="MFS_NepI_like"/>
    <property type="match status" value="1"/>
</dbReference>
<keyword evidence="4 5" id="KW-0472">Membrane</keyword>
<dbReference type="RefSeq" id="WP_129893310.1">
    <property type="nucleotide sequence ID" value="NZ_CP035758.1"/>
</dbReference>
<dbReference type="KEGG" id="kbs:EPA93_42195"/>
<dbReference type="SUPFAM" id="SSF103473">
    <property type="entry name" value="MFS general substrate transporter"/>
    <property type="match status" value="1"/>
</dbReference>
<evidence type="ECO:0000313" key="7">
    <source>
        <dbReference type="EMBL" id="QBD82241.1"/>
    </source>
</evidence>
<keyword evidence="2 5" id="KW-0812">Transmembrane</keyword>
<dbReference type="OrthoDB" id="9815356at2"/>
<dbReference type="InterPro" id="IPR036259">
    <property type="entry name" value="MFS_trans_sf"/>
</dbReference>
<evidence type="ECO:0000313" key="8">
    <source>
        <dbReference type="Proteomes" id="UP000290365"/>
    </source>
</evidence>
<protein>
    <submittedName>
        <fullName evidence="7">MFS transporter</fullName>
    </submittedName>
</protein>
<feature type="transmembrane region" description="Helical" evidence="5">
    <location>
        <begin position="356"/>
        <end position="375"/>
    </location>
</feature>
<dbReference type="GO" id="GO:0022857">
    <property type="term" value="F:transmembrane transporter activity"/>
    <property type="evidence" value="ECO:0007669"/>
    <property type="project" value="InterPro"/>
</dbReference>
<feature type="transmembrane region" description="Helical" evidence="5">
    <location>
        <begin position="94"/>
        <end position="112"/>
    </location>
</feature>
<dbReference type="InterPro" id="IPR020846">
    <property type="entry name" value="MFS_dom"/>
</dbReference>
<feature type="transmembrane region" description="Helical" evidence="5">
    <location>
        <begin position="294"/>
        <end position="310"/>
    </location>
</feature>
<evidence type="ECO:0000256" key="3">
    <source>
        <dbReference type="ARBA" id="ARBA00022989"/>
    </source>
</evidence>
<feature type="domain" description="Major facilitator superfamily (MFS) profile" evidence="6">
    <location>
        <begin position="28"/>
        <end position="407"/>
    </location>
</feature>
<evidence type="ECO:0000256" key="2">
    <source>
        <dbReference type="ARBA" id="ARBA00022692"/>
    </source>
</evidence>
<dbReference type="Pfam" id="PF07690">
    <property type="entry name" value="MFS_1"/>
    <property type="match status" value="1"/>
</dbReference>
<feature type="transmembrane region" description="Helical" evidence="5">
    <location>
        <begin position="151"/>
        <end position="169"/>
    </location>
</feature>
<evidence type="ECO:0000259" key="6">
    <source>
        <dbReference type="PROSITE" id="PS50850"/>
    </source>
</evidence>
<feature type="transmembrane region" description="Helical" evidence="5">
    <location>
        <begin position="381"/>
        <end position="401"/>
    </location>
</feature>
<comment type="subcellular location">
    <subcellularLocation>
        <location evidence="1">Cell membrane</location>
        <topology evidence="1">Multi-pass membrane protein</topology>
    </subcellularLocation>
</comment>
<accession>A0A4V0Z075</accession>
<feature type="transmembrane region" description="Helical" evidence="5">
    <location>
        <begin position="118"/>
        <end position="139"/>
    </location>
</feature>
<dbReference type="PANTHER" id="PTHR42910">
    <property type="entry name" value="TRANSPORTER SCO4007-RELATED"/>
    <property type="match status" value="1"/>
</dbReference>
<evidence type="ECO:0000256" key="5">
    <source>
        <dbReference type="SAM" id="Phobius"/>
    </source>
</evidence>
<feature type="transmembrane region" description="Helical" evidence="5">
    <location>
        <begin position="228"/>
        <end position="253"/>
    </location>
</feature>
<dbReference type="PANTHER" id="PTHR42910:SF1">
    <property type="entry name" value="MAJOR FACILITATOR SUPERFAMILY (MFS) PROFILE DOMAIN-CONTAINING PROTEIN"/>
    <property type="match status" value="1"/>
</dbReference>
<feature type="transmembrane region" description="Helical" evidence="5">
    <location>
        <begin position="265"/>
        <end position="282"/>
    </location>
</feature>
<organism evidence="7 8">
    <name type="scientific">Ktedonosporobacter rubrisoli</name>
    <dbReference type="NCBI Taxonomy" id="2509675"/>
    <lineage>
        <taxon>Bacteria</taxon>
        <taxon>Bacillati</taxon>
        <taxon>Chloroflexota</taxon>
        <taxon>Ktedonobacteria</taxon>
        <taxon>Ktedonobacterales</taxon>
        <taxon>Ktedonosporobacteraceae</taxon>
        <taxon>Ktedonosporobacter</taxon>
    </lineage>
</organism>
<evidence type="ECO:0000256" key="1">
    <source>
        <dbReference type="ARBA" id="ARBA00004651"/>
    </source>
</evidence>
<proteinExistence type="predicted"/>
<dbReference type="Proteomes" id="UP000290365">
    <property type="component" value="Chromosome"/>
</dbReference>
<sequence length="411" mass="44032">MPTRPLENGAQIPSLSAQSGQTSLSNGLVFLMALACCLCAANLYYIQPLLVSIAQDFSVQESSVGFIATLSQLGYALGLLLIVPLGDVLNRRDLITISLVGVCLSCIAIALAPSMIFLGVMTLVMGVATVVPQIVVPFAASLAPARERGRVVGAVMSGLLIGVLLARTISGFVNAHLGWRAIYWIAAVLMALLLISLRLLLPREAPREKMHYLHLLQSMVRLLRREPVLIEVSIFGALTFGVFQIFWVTLTFLLSGAPFHFNSDVIGLFGLAGVAGAITASLVGKRTDRTNPRAITGIMMAIVLVTYIIFWLCGQWIPGLIIGVLLLDLGSQGAHISNQARIYARPAENHSRLNTIYMFSYFVGGTLGSALGTTAWSLSGWSGACMLGLAMMIIALGVYLLGIRRARTQSS</sequence>
<dbReference type="AlphaFoldDB" id="A0A4V0Z075"/>
<feature type="transmembrane region" description="Helical" evidence="5">
    <location>
        <begin position="66"/>
        <end position="85"/>
    </location>
</feature>
<dbReference type="InterPro" id="IPR011701">
    <property type="entry name" value="MFS"/>
</dbReference>
<gene>
    <name evidence="7" type="ORF">EPA93_42195</name>
</gene>
<evidence type="ECO:0000256" key="4">
    <source>
        <dbReference type="ARBA" id="ARBA00023136"/>
    </source>
</evidence>
<feature type="transmembrane region" description="Helical" evidence="5">
    <location>
        <begin position="28"/>
        <end position="46"/>
    </location>
</feature>
<dbReference type="GO" id="GO:0005886">
    <property type="term" value="C:plasma membrane"/>
    <property type="evidence" value="ECO:0007669"/>
    <property type="project" value="UniProtKB-SubCell"/>
</dbReference>
<dbReference type="PROSITE" id="PS50850">
    <property type="entry name" value="MFS"/>
    <property type="match status" value="1"/>
</dbReference>